<organism evidence="7 8">
    <name type="scientific">Sporisorium reilianum f. sp. reilianum</name>
    <dbReference type="NCBI Taxonomy" id="72559"/>
    <lineage>
        <taxon>Eukaryota</taxon>
        <taxon>Fungi</taxon>
        <taxon>Dikarya</taxon>
        <taxon>Basidiomycota</taxon>
        <taxon>Ustilaginomycotina</taxon>
        <taxon>Ustilaginomycetes</taxon>
        <taxon>Ustilaginales</taxon>
        <taxon>Ustilaginaceae</taxon>
        <taxon>Sporisorium</taxon>
    </lineage>
</organism>
<dbReference type="GO" id="GO:0005634">
    <property type="term" value="C:nucleus"/>
    <property type="evidence" value="ECO:0007669"/>
    <property type="project" value="UniProtKB-SubCell"/>
</dbReference>
<keyword evidence="3" id="KW-0238">DNA-binding</keyword>
<dbReference type="GO" id="GO:0000981">
    <property type="term" value="F:DNA-binding transcription factor activity, RNA polymerase II-specific"/>
    <property type="evidence" value="ECO:0007669"/>
    <property type="project" value="TreeGrafter"/>
</dbReference>
<feature type="region of interest" description="Disordered" evidence="6">
    <location>
        <begin position="279"/>
        <end position="303"/>
    </location>
</feature>
<evidence type="ECO:0000256" key="2">
    <source>
        <dbReference type="ARBA" id="ARBA00023015"/>
    </source>
</evidence>
<feature type="compositionally biased region" description="Polar residues" evidence="6">
    <location>
        <begin position="119"/>
        <end position="128"/>
    </location>
</feature>
<feature type="compositionally biased region" description="Low complexity" evidence="6">
    <location>
        <begin position="38"/>
        <end position="54"/>
    </location>
</feature>
<feature type="compositionally biased region" description="Low complexity" evidence="6">
    <location>
        <begin position="15"/>
        <end position="28"/>
    </location>
</feature>
<feature type="region of interest" description="Disordered" evidence="6">
    <location>
        <begin position="1"/>
        <end position="57"/>
    </location>
</feature>
<keyword evidence="5" id="KW-0539">Nucleus</keyword>
<feature type="compositionally biased region" description="Basic and acidic residues" evidence="6">
    <location>
        <begin position="600"/>
        <end position="610"/>
    </location>
</feature>
<evidence type="ECO:0000313" key="8">
    <source>
        <dbReference type="Proteomes" id="UP000239563"/>
    </source>
</evidence>
<dbReference type="SUPFAM" id="SSF47459">
    <property type="entry name" value="HLH, helix-loop-helix DNA-binding domain"/>
    <property type="match status" value="1"/>
</dbReference>
<dbReference type="EMBL" id="LT795070">
    <property type="protein sequence ID" value="SJX65471.1"/>
    <property type="molecule type" value="Genomic_DNA"/>
</dbReference>
<feature type="region of interest" description="Disordered" evidence="6">
    <location>
        <begin position="431"/>
        <end position="466"/>
    </location>
</feature>
<evidence type="ECO:0000256" key="4">
    <source>
        <dbReference type="ARBA" id="ARBA00023163"/>
    </source>
</evidence>
<feature type="compositionally biased region" description="Acidic residues" evidence="6">
    <location>
        <begin position="748"/>
        <end position="758"/>
    </location>
</feature>
<keyword evidence="4" id="KW-0804">Transcription</keyword>
<dbReference type="AlphaFoldDB" id="A0A2N8UKU1"/>
<feature type="region of interest" description="Disordered" evidence="6">
    <location>
        <begin position="726"/>
        <end position="793"/>
    </location>
</feature>
<name>A0A2N8UKU1_9BASI</name>
<feature type="compositionally biased region" description="Basic residues" evidence="6">
    <location>
        <begin position="763"/>
        <end position="782"/>
    </location>
</feature>
<keyword evidence="2" id="KW-0805">Transcription regulation</keyword>
<feature type="region of interest" description="Disordered" evidence="6">
    <location>
        <begin position="393"/>
        <end position="418"/>
    </location>
</feature>
<feature type="region of interest" description="Disordered" evidence="6">
    <location>
        <begin position="600"/>
        <end position="653"/>
    </location>
</feature>
<accession>A0A2N8UKU1</accession>
<evidence type="ECO:0000256" key="1">
    <source>
        <dbReference type="ARBA" id="ARBA00004123"/>
    </source>
</evidence>
<feature type="compositionally biased region" description="Basic residues" evidence="6">
    <location>
        <begin position="623"/>
        <end position="632"/>
    </location>
</feature>
<sequence length="793" mass="83332">MSFAAPHPPTASPDSGSSASLTPTATAAHGYTSNTGFSDPSSSASASTAPASGSLFSNEESKFITESLSSAESFDPFTIGAPGFKVPSLLPPNIAATHDHLTSQAPAASASSSVPLAFGTSSPGQQGSDPYGNPANAHRLNSFNLYGHRPTGTTPPVGASNTSSPSYFGHLHDGYPHPNHSRHASFSAPSSAAAAAAAASAGYGKNKAWQMEQLSFLEAQASRGQPQQQPLLQQHFPYTSFHHQLALQNDHHRRSSTSMIGRPMPYDNMLLETPSHVLLHQHHQQQQQQQQQQQHQHMEQQQQLRPPFYPGVEEHQAGLAMLGAQFPSSHNFGSMQQGGGGAASAPAQQTHHQDAVAGGAGGGLPGGFSAQALAMLNGDAGLGAASSIVGGDAGGNSTPKGRASRTPTASTEAGKAGRGASSAAVAWAAASSASPSGSAGGVGTKRTSTGAPKTAPTQSSSLNSGPSGAVIRALGDLASLDLDLEGALRMLPSHLHAFFTPPRLEKRTQPHLDMLRRQHEADGLIDARTGLEIKPEPTEEDLQREAEEAEREKKQHTLLTTEEKKANHIASEQKRRANIRKGYELLCDIVPSLREALEREASGKKAREDGESSASDDDDAKGKSAKKKKAGGAKKGEADGGGGGIEIDGEKIDGRAGPRSEAVVLMKSLDHIGALVEQYRGLLGRRNRARVAVAKKFGWSGLANQPVPDIDRLMAIKVQEWWASHVDGEEDEQDDEARFGAADRNGPLDDEEEEEDEPPEAKSKKKSPAKAGKKPGAGRKKKGTEPHDDSMHD</sequence>
<evidence type="ECO:0000313" key="7">
    <source>
        <dbReference type="EMBL" id="SJX65471.1"/>
    </source>
</evidence>
<evidence type="ECO:0000256" key="3">
    <source>
        <dbReference type="ARBA" id="ARBA00023125"/>
    </source>
</evidence>
<dbReference type="GO" id="GO:0000978">
    <property type="term" value="F:RNA polymerase II cis-regulatory region sequence-specific DNA binding"/>
    <property type="evidence" value="ECO:0007669"/>
    <property type="project" value="TreeGrafter"/>
</dbReference>
<gene>
    <name evidence="7" type="ORF">SRS1_15741</name>
</gene>
<evidence type="ECO:0000256" key="5">
    <source>
        <dbReference type="ARBA" id="ARBA00023242"/>
    </source>
</evidence>
<dbReference type="InterPro" id="IPR036638">
    <property type="entry name" value="HLH_DNA-bd_sf"/>
</dbReference>
<feature type="compositionally biased region" description="Polar residues" evidence="6">
    <location>
        <begin position="395"/>
        <end position="411"/>
    </location>
</feature>
<feature type="region of interest" description="Disordered" evidence="6">
    <location>
        <begin position="330"/>
        <end position="360"/>
    </location>
</feature>
<feature type="region of interest" description="Disordered" evidence="6">
    <location>
        <begin position="535"/>
        <end position="573"/>
    </location>
</feature>
<protein>
    <recommendedName>
        <fullName evidence="9">BHLH domain-containing protein</fullName>
    </recommendedName>
</protein>
<feature type="compositionally biased region" description="Low complexity" evidence="6">
    <location>
        <begin position="284"/>
        <end position="303"/>
    </location>
</feature>
<dbReference type="PANTHER" id="PTHR15741:SF27">
    <property type="entry name" value="TRANSCRIPTION FACTOR AP-4"/>
    <property type="match status" value="1"/>
</dbReference>
<feature type="compositionally biased region" description="Pro residues" evidence="6">
    <location>
        <begin position="1"/>
        <end position="11"/>
    </location>
</feature>
<dbReference type="GO" id="GO:0046983">
    <property type="term" value="F:protein dimerization activity"/>
    <property type="evidence" value="ECO:0007669"/>
    <property type="project" value="InterPro"/>
</dbReference>
<feature type="compositionally biased region" description="Polar residues" evidence="6">
    <location>
        <begin position="151"/>
        <end position="162"/>
    </location>
</feature>
<dbReference type="InterPro" id="IPR052207">
    <property type="entry name" value="Max-like/E-box_TFs"/>
</dbReference>
<dbReference type="Proteomes" id="UP000239563">
    <property type="component" value="Chromosome XVII"/>
</dbReference>
<feature type="compositionally biased region" description="Basic and acidic residues" evidence="6">
    <location>
        <begin position="783"/>
        <end position="793"/>
    </location>
</feature>
<proteinExistence type="predicted"/>
<feature type="region of interest" description="Disordered" evidence="6">
    <location>
        <begin position="113"/>
        <end position="162"/>
    </location>
</feature>
<comment type="subcellular location">
    <subcellularLocation>
        <location evidence="1">Nucleus</location>
    </subcellularLocation>
</comment>
<reference evidence="7 8" key="1">
    <citation type="submission" date="2017-02" db="EMBL/GenBank/DDBJ databases">
        <authorList>
            <person name="Peterson S.W."/>
        </authorList>
    </citation>
    <scope>NUCLEOTIDE SEQUENCE [LARGE SCALE GENOMIC DNA]</scope>
    <source>
        <strain evidence="7 8">SRS1_H2-8</strain>
    </source>
</reference>
<evidence type="ECO:0000256" key="6">
    <source>
        <dbReference type="SAM" id="MobiDB-lite"/>
    </source>
</evidence>
<dbReference type="Gene3D" id="4.10.280.10">
    <property type="entry name" value="Helix-loop-helix DNA-binding domain"/>
    <property type="match status" value="1"/>
</dbReference>
<dbReference type="PANTHER" id="PTHR15741">
    <property type="entry name" value="BASIC HELIX-LOOP-HELIX ZIP TRANSCRIPTION FACTOR"/>
    <property type="match status" value="1"/>
</dbReference>
<evidence type="ECO:0008006" key="9">
    <source>
        <dbReference type="Google" id="ProtNLM"/>
    </source>
</evidence>
<feature type="compositionally biased region" description="Polar residues" evidence="6">
    <location>
        <begin position="445"/>
        <end position="466"/>
    </location>
</feature>